<keyword evidence="1" id="KW-0175">Coiled coil</keyword>
<organism evidence="3">
    <name type="scientific">marine sediment metagenome</name>
    <dbReference type="NCBI Taxonomy" id="412755"/>
    <lineage>
        <taxon>unclassified sequences</taxon>
        <taxon>metagenomes</taxon>
        <taxon>ecological metagenomes</taxon>
    </lineage>
</organism>
<feature type="transmembrane region" description="Helical" evidence="2">
    <location>
        <begin position="38"/>
        <end position="57"/>
    </location>
</feature>
<proteinExistence type="predicted"/>
<reference evidence="3" key="1">
    <citation type="journal article" date="2014" name="Front. Microbiol.">
        <title>High frequency of phylogenetically diverse reductive dehalogenase-homologous genes in deep subseafloor sedimentary metagenomes.</title>
        <authorList>
            <person name="Kawai M."/>
            <person name="Futagami T."/>
            <person name="Toyoda A."/>
            <person name="Takaki Y."/>
            <person name="Nishi S."/>
            <person name="Hori S."/>
            <person name="Arai W."/>
            <person name="Tsubouchi T."/>
            <person name="Morono Y."/>
            <person name="Uchiyama I."/>
            <person name="Ito T."/>
            <person name="Fujiyama A."/>
            <person name="Inagaki F."/>
            <person name="Takami H."/>
        </authorList>
    </citation>
    <scope>NUCLEOTIDE SEQUENCE</scope>
    <source>
        <strain evidence="3">Expedition CK06-06</strain>
    </source>
</reference>
<feature type="transmembrane region" description="Helical" evidence="2">
    <location>
        <begin position="12"/>
        <end position="32"/>
    </location>
</feature>
<keyword evidence="2" id="KW-0812">Transmembrane</keyword>
<dbReference type="PROSITE" id="PS51257">
    <property type="entry name" value="PROKAR_LIPOPROTEIN"/>
    <property type="match status" value="1"/>
</dbReference>
<keyword evidence="2" id="KW-0472">Membrane</keyword>
<keyword evidence="2" id="KW-1133">Transmembrane helix</keyword>
<sequence length="155" mass="18161">MTEMKFKEKERKYRIVVMVILVGISCFLTYYFHARLGIGTVFTHFFYIPIILASLWWKRKGLVVAIFLAALLIFSHIFFRQDVVAIDDYLRASLFVVIGFVVAVLSERIFKAEQKIQAYAQELMVMNEQLKVETRRAKESDRLKSEFLANVSHEI</sequence>
<feature type="coiled-coil region" evidence="1">
    <location>
        <begin position="102"/>
        <end position="129"/>
    </location>
</feature>
<feature type="non-terminal residue" evidence="3">
    <location>
        <position position="155"/>
    </location>
</feature>
<feature type="transmembrane region" description="Helical" evidence="2">
    <location>
        <begin position="62"/>
        <end position="79"/>
    </location>
</feature>
<evidence type="ECO:0000313" key="3">
    <source>
        <dbReference type="EMBL" id="GAI57275.1"/>
    </source>
</evidence>
<protein>
    <recommendedName>
        <fullName evidence="4">Signal transduction histidine kinase dimerisation/phosphoacceptor domain-containing protein</fullName>
    </recommendedName>
</protein>
<comment type="caution">
    <text evidence="3">The sequence shown here is derived from an EMBL/GenBank/DDBJ whole genome shotgun (WGS) entry which is preliminary data.</text>
</comment>
<gene>
    <name evidence="3" type="ORF">S06H3_60482</name>
</gene>
<dbReference type="EMBL" id="BARV01039461">
    <property type="protein sequence ID" value="GAI57275.1"/>
    <property type="molecule type" value="Genomic_DNA"/>
</dbReference>
<evidence type="ECO:0008006" key="4">
    <source>
        <dbReference type="Google" id="ProtNLM"/>
    </source>
</evidence>
<dbReference type="AlphaFoldDB" id="X1R2E1"/>
<feature type="transmembrane region" description="Helical" evidence="2">
    <location>
        <begin position="91"/>
        <end position="110"/>
    </location>
</feature>
<dbReference type="Gene3D" id="1.10.287.130">
    <property type="match status" value="1"/>
</dbReference>
<evidence type="ECO:0000256" key="2">
    <source>
        <dbReference type="SAM" id="Phobius"/>
    </source>
</evidence>
<evidence type="ECO:0000256" key="1">
    <source>
        <dbReference type="SAM" id="Coils"/>
    </source>
</evidence>
<accession>X1R2E1</accession>
<name>X1R2E1_9ZZZZ</name>